<name>Q24TG8_DESHY</name>
<dbReference type="CDD" id="cd00165">
    <property type="entry name" value="S4"/>
    <property type="match status" value="1"/>
</dbReference>
<gene>
    <name evidence="3" type="ordered locus">DSY2885</name>
</gene>
<dbReference type="PROSITE" id="PS50889">
    <property type="entry name" value="S4"/>
    <property type="match status" value="1"/>
</dbReference>
<reference evidence="3 4" key="1">
    <citation type="journal article" date="2006" name="J. Bacteriol.">
        <title>Complete genome sequence of the dehalorespiring bacterium Desulfitobacterium hafniense Y51 and comparison with Dehalococcoides ethenogenes 195.</title>
        <authorList>
            <person name="Nonaka H."/>
            <person name="Keresztes G."/>
            <person name="Shinoda Y."/>
            <person name="Ikenaga Y."/>
            <person name="Abe M."/>
            <person name="Naito K."/>
            <person name="Inatomi K."/>
            <person name="Furukawa K."/>
            <person name="Inui M."/>
            <person name="Yukawa H."/>
        </authorList>
    </citation>
    <scope>NUCLEOTIDE SEQUENCE [LARGE SCALE GENOMIC DNA]</scope>
    <source>
        <strain evidence="3 4">Y51</strain>
    </source>
</reference>
<evidence type="ECO:0000313" key="4">
    <source>
        <dbReference type="Proteomes" id="UP000001946"/>
    </source>
</evidence>
<dbReference type="Gene3D" id="3.30.70.330">
    <property type="match status" value="1"/>
</dbReference>
<dbReference type="KEGG" id="dsy:DSY2885"/>
<dbReference type="InterPro" id="IPR012677">
    <property type="entry name" value="Nucleotide-bd_a/b_plait_sf"/>
</dbReference>
<dbReference type="Proteomes" id="UP000001946">
    <property type="component" value="Chromosome"/>
</dbReference>
<dbReference type="SUPFAM" id="SSF55174">
    <property type="entry name" value="Alpha-L RNA-binding motif"/>
    <property type="match status" value="1"/>
</dbReference>
<sequence length="268" mass="30351">MEGMEYHIDRSALKFWTEKEMRLEGAHLLDLCNEALGQGQPVWTPFLGQALANWLEGILQREGLAFRLEGGFPDAERVRFLVVADPDVLDNVPSEIRALQATTVDPRGKLDHRQVLGSLMGLGLKREVIGDIRLTEQCCFVAVAQEIADFLLSQWDKAGRERIRVEAVEQNVEIPLEQGKERRITAASSRIDAVASSGFNVSRTMFQELIQQGKVKRNDRMVAKADLEVKPGDILSCRGYGRMRLLEFQETRKGRIAWNVILYTPHKH</sequence>
<evidence type="ECO:0000313" key="3">
    <source>
        <dbReference type="EMBL" id="BAE84674.1"/>
    </source>
</evidence>
<evidence type="ECO:0000256" key="1">
    <source>
        <dbReference type="PROSITE-ProRule" id="PRU00182"/>
    </source>
</evidence>
<dbReference type="InterPro" id="IPR040591">
    <property type="entry name" value="RqcP2_RBD"/>
</dbReference>
<dbReference type="InterPro" id="IPR036986">
    <property type="entry name" value="S4_RNA-bd_sf"/>
</dbReference>
<organism evidence="3 4">
    <name type="scientific">Desulfitobacterium hafniense (strain Y51)</name>
    <dbReference type="NCBI Taxonomy" id="138119"/>
    <lineage>
        <taxon>Bacteria</taxon>
        <taxon>Bacillati</taxon>
        <taxon>Bacillota</taxon>
        <taxon>Clostridia</taxon>
        <taxon>Eubacteriales</taxon>
        <taxon>Desulfitobacteriaceae</taxon>
        <taxon>Desulfitobacterium</taxon>
    </lineage>
</organism>
<dbReference type="GO" id="GO:0003723">
    <property type="term" value="F:RNA binding"/>
    <property type="evidence" value="ECO:0007669"/>
    <property type="project" value="UniProtKB-KW"/>
</dbReference>
<keyword evidence="4" id="KW-1185">Reference proteome</keyword>
<dbReference type="AlphaFoldDB" id="Q24TG8"/>
<proteinExistence type="predicted"/>
<protein>
    <recommendedName>
        <fullName evidence="2">RNA-binding S4 domain-containing protein</fullName>
    </recommendedName>
</protein>
<keyword evidence="1" id="KW-0694">RNA-binding</keyword>
<feature type="domain" description="RNA-binding S4" evidence="2">
    <location>
        <begin position="189"/>
        <end position="251"/>
    </location>
</feature>
<dbReference type="SMART" id="SM00363">
    <property type="entry name" value="S4"/>
    <property type="match status" value="1"/>
</dbReference>
<dbReference type="Pfam" id="PF17774">
    <property type="entry name" value="YlmH_RBD"/>
    <property type="match status" value="1"/>
</dbReference>
<dbReference type="Gene3D" id="3.10.290.10">
    <property type="entry name" value="RNA-binding S4 domain"/>
    <property type="match status" value="1"/>
</dbReference>
<dbReference type="InterPro" id="IPR002942">
    <property type="entry name" value="S4_RNA-bd"/>
</dbReference>
<dbReference type="eggNOG" id="COG2302">
    <property type="taxonomic scope" value="Bacteria"/>
</dbReference>
<dbReference type="HOGENOM" id="CLU_075687_2_0_9"/>
<dbReference type="Pfam" id="PF01479">
    <property type="entry name" value="S4"/>
    <property type="match status" value="1"/>
</dbReference>
<accession>Q24TG8</accession>
<dbReference type="EMBL" id="AP008230">
    <property type="protein sequence ID" value="BAE84674.1"/>
    <property type="molecule type" value="Genomic_DNA"/>
</dbReference>
<dbReference type="STRING" id="138119.DSY2885"/>
<evidence type="ECO:0000259" key="2">
    <source>
        <dbReference type="SMART" id="SM00363"/>
    </source>
</evidence>
<dbReference type="Gene3D" id="3.30.1370.160">
    <property type="match status" value="1"/>
</dbReference>